<dbReference type="Proteomes" id="UP000038010">
    <property type="component" value="Unassembled WGS sequence"/>
</dbReference>
<dbReference type="PANTHER" id="PTHR35332">
    <property type="entry name" value="REGULATION OF ENOLASE PROTEIN 1"/>
    <property type="match status" value="1"/>
</dbReference>
<sequence>MGSEWQSVHYTQSIPDITKPFDIRCPPGTDVWEKPPSTHSFNAPIIYKTTTVGAFKKARVTVSANWRDRYDQGGLALVVNLDAGRQWIKSGIEYENDECNVATVATSKWSDWSLMPVKDQAKATLELERISDGSLWVWLVGNGGKRSGLREVTWWSTLPEDAELWVGVMAAKPAPNGEKEDLVVHFEDLSIDLA</sequence>
<accession>A0A0N0NN26</accession>
<reference evidence="1 2" key="1">
    <citation type="submission" date="2015-06" db="EMBL/GenBank/DDBJ databases">
        <title>Draft genome of the ant-associated black yeast Phialophora attae CBS 131958.</title>
        <authorList>
            <person name="Moreno L.F."/>
            <person name="Stielow B.J."/>
            <person name="de Hoog S."/>
            <person name="Vicente V.A."/>
            <person name="Weiss V.A."/>
            <person name="de Vries M."/>
            <person name="Cruz L.M."/>
            <person name="Souza E.M."/>
        </authorList>
    </citation>
    <scope>NUCLEOTIDE SEQUENCE [LARGE SCALE GENOMIC DNA]</scope>
    <source>
        <strain evidence="1 2">CBS 131958</strain>
    </source>
</reference>
<dbReference type="EMBL" id="LFJN01000010">
    <property type="protein sequence ID" value="KPI41121.1"/>
    <property type="molecule type" value="Genomic_DNA"/>
</dbReference>
<dbReference type="GeneID" id="28740365"/>
<dbReference type="OrthoDB" id="42525at2759"/>
<dbReference type="RefSeq" id="XP_018001084.1">
    <property type="nucleotide sequence ID" value="XM_018148485.1"/>
</dbReference>
<dbReference type="Pfam" id="PF07081">
    <property type="entry name" value="DUF1349"/>
    <property type="match status" value="1"/>
</dbReference>
<keyword evidence="2" id="KW-1185">Reference proteome</keyword>
<proteinExistence type="predicted"/>
<protein>
    <recommendedName>
        <fullName evidence="3">Beta-xylosidase C-terminal Concanavalin A-like domain-containing protein</fullName>
    </recommendedName>
</protein>
<dbReference type="InterPro" id="IPR009784">
    <property type="entry name" value="DUF1349"/>
</dbReference>
<name>A0A0N0NN26_9EURO</name>
<dbReference type="Gene3D" id="2.60.120.200">
    <property type="match status" value="1"/>
</dbReference>
<evidence type="ECO:0008006" key="3">
    <source>
        <dbReference type="Google" id="ProtNLM"/>
    </source>
</evidence>
<evidence type="ECO:0000313" key="2">
    <source>
        <dbReference type="Proteomes" id="UP000038010"/>
    </source>
</evidence>
<dbReference type="AlphaFoldDB" id="A0A0N0NN26"/>
<dbReference type="SUPFAM" id="SSF49899">
    <property type="entry name" value="Concanavalin A-like lectins/glucanases"/>
    <property type="match status" value="1"/>
</dbReference>
<comment type="caution">
    <text evidence="1">The sequence shown here is derived from an EMBL/GenBank/DDBJ whole genome shotgun (WGS) entry which is preliminary data.</text>
</comment>
<dbReference type="VEuPathDB" id="FungiDB:AB675_8068"/>
<dbReference type="InterPro" id="IPR013320">
    <property type="entry name" value="ConA-like_dom_sf"/>
</dbReference>
<organism evidence="1 2">
    <name type="scientific">Cyphellophora attinorum</name>
    <dbReference type="NCBI Taxonomy" id="1664694"/>
    <lineage>
        <taxon>Eukaryota</taxon>
        <taxon>Fungi</taxon>
        <taxon>Dikarya</taxon>
        <taxon>Ascomycota</taxon>
        <taxon>Pezizomycotina</taxon>
        <taxon>Eurotiomycetes</taxon>
        <taxon>Chaetothyriomycetidae</taxon>
        <taxon>Chaetothyriales</taxon>
        <taxon>Cyphellophoraceae</taxon>
        <taxon>Cyphellophora</taxon>
    </lineage>
</organism>
<gene>
    <name evidence="1" type="ORF">AB675_8068</name>
</gene>
<evidence type="ECO:0000313" key="1">
    <source>
        <dbReference type="EMBL" id="KPI41121.1"/>
    </source>
</evidence>
<dbReference type="PANTHER" id="PTHR35332:SF2">
    <property type="entry name" value="REGULATION OF ENOLASE PROTEIN 1"/>
    <property type="match status" value="1"/>
</dbReference>
<dbReference type="STRING" id="1664694.A0A0N0NN26"/>